<sequence>MASPYKEGDRLTLYTEGEQTFWGNLQVRIGKLYQPWTLSCVMEVDVLQPTTSPARAILKLYDWRFAAQLRKDKMIDPWTTDYESAYIDFVRSSRAQDFLDKLRNDDDFEEPEEGWDIAENETYLHDLCIDMFKAETTVYTKLQSYQGTQIPRLFALATLSIKPLYLENDVDSAPPDSELFQVNGILLELIPGFTLAQLDEDKAPHTSWQAIVNQAIQTVHILSDHNILNEDIRTSNILITPDAHAQGGYRVIIIDFAQCRFRGEDESDLKWGRAKWSQDEEGAVGAVMKARLKKFGFNLKYEGSMRYLEWAEGEGDEES</sequence>
<evidence type="ECO:0000313" key="1">
    <source>
        <dbReference type="EMBL" id="OCK86914.1"/>
    </source>
</evidence>
<accession>A0ACC8EKV4</accession>
<dbReference type="Proteomes" id="UP000250078">
    <property type="component" value="Unassembled WGS sequence"/>
</dbReference>
<gene>
    <name evidence="1" type="ORF">K441DRAFT_671600</name>
</gene>
<keyword evidence="2" id="KW-1185">Reference proteome</keyword>
<dbReference type="EMBL" id="KV748279">
    <property type="protein sequence ID" value="OCK86914.1"/>
    <property type="molecule type" value="Genomic_DNA"/>
</dbReference>
<protein>
    <submittedName>
        <fullName evidence="1">Uncharacterized protein</fullName>
    </submittedName>
</protein>
<reference evidence="1 2" key="1">
    <citation type="journal article" date="2016" name="Nat. Commun.">
        <title>Ectomycorrhizal ecology is imprinted in the genome of the dominant symbiotic fungus Cenococcum geophilum.</title>
        <authorList>
            <consortium name="DOE Joint Genome Institute"/>
            <person name="Peter M."/>
            <person name="Kohler A."/>
            <person name="Ohm R.A."/>
            <person name="Kuo A."/>
            <person name="Krutzmann J."/>
            <person name="Morin E."/>
            <person name="Arend M."/>
            <person name="Barry K.W."/>
            <person name="Binder M."/>
            <person name="Choi C."/>
            <person name="Clum A."/>
            <person name="Copeland A."/>
            <person name="Grisel N."/>
            <person name="Haridas S."/>
            <person name="Kipfer T."/>
            <person name="LaButti K."/>
            <person name="Lindquist E."/>
            <person name="Lipzen A."/>
            <person name="Maire R."/>
            <person name="Meier B."/>
            <person name="Mihaltcheva S."/>
            <person name="Molinier V."/>
            <person name="Murat C."/>
            <person name="Poggeler S."/>
            <person name="Quandt C.A."/>
            <person name="Sperisen C."/>
            <person name="Tritt A."/>
            <person name="Tisserant E."/>
            <person name="Crous P.W."/>
            <person name="Henrissat B."/>
            <person name="Nehls U."/>
            <person name="Egli S."/>
            <person name="Spatafora J.W."/>
            <person name="Grigoriev I.V."/>
            <person name="Martin F.M."/>
        </authorList>
    </citation>
    <scope>NUCLEOTIDE SEQUENCE [LARGE SCALE GENOMIC DNA]</scope>
    <source>
        <strain evidence="1 2">1.58</strain>
    </source>
</reference>
<organism evidence="1 2">
    <name type="scientific">Cenococcum geophilum 1.58</name>
    <dbReference type="NCBI Taxonomy" id="794803"/>
    <lineage>
        <taxon>Eukaryota</taxon>
        <taxon>Fungi</taxon>
        <taxon>Dikarya</taxon>
        <taxon>Ascomycota</taxon>
        <taxon>Pezizomycotina</taxon>
        <taxon>Dothideomycetes</taxon>
        <taxon>Pleosporomycetidae</taxon>
        <taxon>Gloniales</taxon>
        <taxon>Gloniaceae</taxon>
        <taxon>Cenococcum</taxon>
    </lineage>
</organism>
<evidence type="ECO:0000313" key="2">
    <source>
        <dbReference type="Proteomes" id="UP000250078"/>
    </source>
</evidence>
<name>A0ACC8EKV4_9PEZI</name>
<proteinExistence type="predicted"/>